<dbReference type="FunFam" id="3.40.50.300:FF:000011">
    <property type="entry name" value="Putative ABC transporter ATP-binding component"/>
    <property type="match status" value="1"/>
</dbReference>
<evidence type="ECO:0000256" key="10">
    <source>
        <dbReference type="ARBA" id="ARBA00022884"/>
    </source>
</evidence>
<dbReference type="Proteomes" id="UP000184536">
    <property type="component" value="Unassembled WGS sequence"/>
</dbReference>
<evidence type="ECO:0000313" key="15">
    <source>
        <dbReference type="Proteomes" id="UP000184536"/>
    </source>
</evidence>
<dbReference type="AlphaFoldDB" id="A0A1M6NX79"/>
<dbReference type="GO" id="GO:0003677">
    <property type="term" value="F:DNA binding"/>
    <property type="evidence" value="ECO:0007669"/>
    <property type="project" value="InterPro"/>
</dbReference>
<organism evidence="14 15">
    <name type="scientific">Geosporobacter subterraneus DSM 17957</name>
    <dbReference type="NCBI Taxonomy" id="1121919"/>
    <lineage>
        <taxon>Bacteria</taxon>
        <taxon>Bacillati</taxon>
        <taxon>Bacillota</taxon>
        <taxon>Clostridia</taxon>
        <taxon>Peptostreptococcales</taxon>
        <taxon>Thermotaleaceae</taxon>
        <taxon>Geosporobacter</taxon>
    </lineage>
</organism>
<dbReference type="Pfam" id="PF16326">
    <property type="entry name" value="ABC_tran_CTD"/>
    <property type="match status" value="1"/>
</dbReference>
<dbReference type="Gene3D" id="1.10.287.380">
    <property type="entry name" value="Valyl-tRNA synthetase, C-terminal domain"/>
    <property type="match status" value="1"/>
</dbReference>
<keyword evidence="10" id="KW-0694">RNA-binding</keyword>
<dbReference type="STRING" id="1121919.SAMN02745975_03426"/>
<dbReference type="GO" id="GO:0016887">
    <property type="term" value="F:ATP hydrolysis activity"/>
    <property type="evidence" value="ECO:0007669"/>
    <property type="project" value="InterPro"/>
</dbReference>
<evidence type="ECO:0000256" key="1">
    <source>
        <dbReference type="ARBA" id="ARBA00005868"/>
    </source>
</evidence>
<reference evidence="15" key="1">
    <citation type="submission" date="2016-11" db="EMBL/GenBank/DDBJ databases">
        <authorList>
            <person name="Varghese N."/>
            <person name="Submissions S."/>
        </authorList>
    </citation>
    <scope>NUCLEOTIDE SEQUENCE [LARGE SCALE GENOMIC DNA]</scope>
    <source>
        <strain evidence="15">DSM 17957</strain>
    </source>
</reference>
<evidence type="ECO:0000256" key="2">
    <source>
        <dbReference type="ARBA" id="ARBA00022490"/>
    </source>
</evidence>
<dbReference type="GO" id="GO:0019843">
    <property type="term" value="F:rRNA binding"/>
    <property type="evidence" value="ECO:0007669"/>
    <property type="project" value="UniProtKB-KW"/>
</dbReference>
<dbReference type="GO" id="GO:0000049">
    <property type="term" value="F:tRNA binding"/>
    <property type="evidence" value="ECO:0007669"/>
    <property type="project" value="UniProtKB-KW"/>
</dbReference>
<keyword evidence="5" id="KW-0677">Repeat</keyword>
<dbReference type="InterPro" id="IPR003593">
    <property type="entry name" value="AAA+_ATPase"/>
</dbReference>
<keyword evidence="7" id="KW-0378">Hydrolase</keyword>
<evidence type="ECO:0000256" key="11">
    <source>
        <dbReference type="ARBA" id="ARBA00022917"/>
    </source>
</evidence>
<dbReference type="SUPFAM" id="SSF52540">
    <property type="entry name" value="P-loop containing nucleoside triphosphate hydrolases"/>
    <property type="match status" value="2"/>
</dbReference>
<keyword evidence="8 14" id="KW-0067">ATP-binding</keyword>
<evidence type="ECO:0000256" key="4">
    <source>
        <dbReference type="ARBA" id="ARBA00022730"/>
    </source>
</evidence>
<protein>
    <submittedName>
        <fullName evidence="14">ATP-binding cassette, subfamily F, uup</fullName>
    </submittedName>
</protein>
<comment type="similarity">
    <text evidence="1">Belongs to the ABC transporter superfamily. ABCF family. Translational throttle EttA subfamily.</text>
</comment>
<keyword evidence="11" id="KW-0648">Protein biosynthesis</keyword>
<dbReference type="FunFam" id="3.40.50.300:FF:000183">
    <property type="entry name" value="ABC transporter ATP-binding protein yjjK"/>
    <property type="match status" value="1"/>
</dbReference>
<feature type="domain" description="ABC transporter" evidence="13">
    <location>
        <begin position="313"/>
        <end position="531"/>
    </location>
</feature>
<dbReference type="Pfam" id="PF12848">
    <property type="entry name" value="ABC_tran_Xtn"/>
    <property type="match status" value="1"/>
</dbReference>
<evidence type="ECO:0000259" key="13">
    <source>
        <dbReference type="PROSITE" id="PS50893"/>
    </source>
</evidence>
<evidence type="ECO:0000256" key="12">
    <source>
        <dbReference type="SAM" id="Coils"/>
    </source>
</evidence>
<dbReference type="PROSITE" id="PS00211">
    <property type="entry name" value="ABC_TRANSPORTER_1"/>
    <property type="match status" value="1"/>
</dbReference>
<accession>A0A1M6NX79</accession>
<gene>
    <name evidence="14" type="ORF">SAMN02745975_03426</name>
</gene>
<feature type="domain" description="ABC transporter" evidence="13">
    <location>
        <begin position="4"/>
        <end position="249"/>
    </location>
</feature>
<feature type="coiled-coil region" evidence="12">
    <location>
        <begin position="571"/>
        <end position="622"/>
    </location>
</feature>
<dbReference type="Pfam" id="PF00005">
    <property type="entry name" value="ABC_tran"/>
    <property type="match status" value="2"/>
</dbReference>
<evidence type="ECO:0000256" key="3">
    <source>
        <dbReference type="ARBA" id="ARBA00022555"/>
    </source>
</evidence>
<dbReference type="InterPro" id="IPR003439">
    <property type="entry name" value="ABC_transporter-like_ATP-bd"/>
</dbReference>
<dbReference type="RefSeq" id="WP_110942413.1">
    <property type="nucleotide sequence ID" value="NZ_FQZV01000061.1"/>
</dbReference>
<dbReference type="InterPro" id="IPR032524">
    <property type="entry name" value="ABC_tran_C"/>
</dbReference>
<keyword evidence="3" id="KW-0820">tRNA-binding</keyword>
<dbReference type="PANTHER" id="PTHR42855">
    <property type="entry name" value="ABC TRANSPORTER ATP-BINDING SUBUNIT"/>
    <property type="match status" value="1"/>
</dbReference>
<evidence type="ECO:0000313" key="14">
    <source>
        <dbReference type="EMBL" id="SHK00238.1"/>
    </source>
</evidence>
<keyword evidence="9" id="KW-0810">Translation regulation</keyword>
<keyword evidence="15" id="KW-1185">Reference proteome</keyword>
<dbReference type="InterPro" id="IPR032781">
    <property type="entry name" value="ABC_tran_Xtn"/>
</dbReference>
<keyword evidence="12" id="KW-0175">Coiled coil</keyword>
<dbReference type="GO" id="GO:0005524">
    <property type="term" value="F:ATP binding"/>
    <property type="evidence" value="ECO:0007669"/>
    <property type="project" value="UniProtKB-KW"/>
</dbReference>
<dbReference type="PANTHER" id="PTHR42855:SF1">
    <property type="entry name" value="ABC TRANSPORTER DOMAIN-CONTAINING PROTEIN"/>
    <property type="match status" value="1"/>
</dbReference>
<dbReference type="EMBL" id="FQZV01000061">
    <property type="protein sequence ID" value="SHK00238.1"/>
    <property type="molecule type" value="Genomic_DNA"/>
</dbReference>
<dbReference type="InterPro" id="IPR037118">
    <property type="entry name" value="Val-tRNA_synth_C_sf"/>
</dbReference>
<dbReference type="Gene3D" id="3.40.50.300">
    <property type="entry name" value="P-loop containing nucleotide triphosphate hydrolases"/>
    <property type="match status" value="2"/>
</dbReference>
<evidence type="ECO:0000256" key="6">
    <source>
        <dbReference type="ARBA" id="ARBA00022741"/>
    </source>
</evidence>
<dbReference type="InterPro" id="IPR017871">
    <property type="entry name" value="ABC_transporter-like_CS"/>
</dbReference>
<dbReference type="SMART" id="SM00382">
    <property type="entry name" value="AAA"/>
    <property type="match status" value="2"/>
</dbReference>
<dbReference type="InterPro" id="IPR051309">
    <property type="entry name" value="ABCF_ATPase"/>
</dbReference>
<sequence>MNLLSAENISKSYSEKLLLQNISFGIDAGDKIGIIGINGTGKTTLLKIVAGVEEADEGRLIKGNGVRIEYLPQDIAFEPEATVLEQIFHGESPLMSLIRAYAEAIQNPDTPDEKMVRLTQDMDAMNAWNVESEAKAILTKLGITNFTAKVGSLSGGQKKRIALAAALINPSDLLILDEPTNHLDHDIIDWLEDYLNKRKGALLMITHDRYFLDRVVNQIIELDRGNLYPYRGNYDSFLEKKLEREEIAAANERKRQGLFRKELAWIRRGARARTTKQKARIERFEALKESGVDLSESKLELSLAGSRLGKKVVELEHVNKAFGEKKVIDDFSYILLRKDRVGILGPNGTGKTTLINILAGKMKPDSGKVEMGDTVKIGLFSQETNHMDDDTRVIEYIREGSEYLTTAEGDKITASQMLERFLFPPAMQWAPIGKLSGGEKRRLYLLRVLMEGPNVLLLDEPTNDLDIETLRILEDYLEDFPGAVVAVSHDRYFLDKMAEKIFVFMGSGKVRQYTGNYTDYKTSSIADPEGYAEEQRTRDKGNKQSNLIEKKQPEQVKVKPLKFSFKEQKEFEEIDDVIVDLESKIQEIEERILQAASEYSVLQQLVEEKEALQKQLEQKMDRWMYLNELAEEIEKRKQT</sequence>
<dbReference type="GO" id="GO:0006417">
    <property type="term" value="P:regulation of translation"/>
    <property type="evidence" value="ECO:0007669"/>
    <property type="project" value="UniProtKB-KW"/>
</dbReference>
<proteinExistence type="inferred from homology"/>
<keyword evidence="4" id="KW-0699">rRNA-binding</keyword>
<keyword evidence="2" id="KW-0963">Cytoplasm</keyword>
<dbReference type="OrthoDB" id="9801441at2"/>
<evidence type="ECO:0000256" key="9">
    <source>
        <dbReference type="ARBA" id="ARBA00022845"/>
    </source>
</evidence>
<evidence type="ECO:0000256" key="7">
    <source>
        <dbReference type="ARBA" id="ARBA00022801"/>
    </source>
</evidence>
<dbReference type="GO" id="GO:0006412">
    <property type="term" value="P:translation"/>
    <property type="evidence" value="ECO:0007669"/>
    <property type="project" value="UniProtKB-KW"/>
</dbReference>
<dbReference type="PROSITE" id="PS50893">
    <property type="entry name" value="ABC_TRANSPORTER_2"/>
    <property type="match status" value="2"/>
</dbReference>
<evidence type="ECO:0000256" key="5">
    <source>
        <dbReference type="ARBA" id="ARBA00022737"/>
    </source>
</evidence>
<evidence type="ECO:0000256" key="8">
    <source>
        <dbReference type="ARBA" id="ARBA00022840"/>
    </source>
</evidence>
<name>A0A1M6NX79_9FIRM</name>
<keyword evidence="6" id="KW-0547">Nucleotide-binding</keyword>
<dbReference type="InterPro" id="IPR027417">
    <property type="entry name" value="P-loop_NTPase"/>
</dbReference>
<dbReference type="CDD" id="cd03221">
    <property type="entry name" value="ABCF_EF-3"/>
    <property type="match status" value="2"/>
</dbReference>